<comment type="caution">
    <text evidence="1">The sequence shown here is derived from an EMBL/GenBank/DDBJ whole genome shotgun (WGS) entry which is preliminary data.</text>
</comment>
<organism evidence="1 2">
    <name type="scientific">marine gamma proteobacterium HTCC2143</name>
    <dbReference type="NCBI Taxonomy" id="247633"/>
    <lineage>
        <taxon>Bacteria</taxon>
        <taxon>Pseudomonadati</taxon>
        <taxon>Pseudomonadota</taxon>
        <taxon>Gammaproteobacteria</taxon>
        <taxon>Cellvibrionales</taxon>
        <taxon>Spongiibacteraceae</taxon>
        <taxon>BD1-7 clade</taxon>
    </lineage>
</organism>
<dbReference type="AlphaFoldDB" id="A0YD67"/>
<evidence type="ECO:0000313" key="2">
    <source>
        <dbReference type="Proteomes" id="UP000004931"/>
    </source>
</evidence>
<accession>A0YD67</accession>
<dbReference type="STRING" id="247633.GP2143_03578"/>
<keyword evidence="2" id="KW-1185">Reference proteome</keyword>
<sequence length="59" mass="6755">MSYWQTLRPSYAKSWFSTIRLLAFDTAFLTIKIGKRAIFSGANITPLTTRIVKQNEAET</sequence>
<name>A0YD67_9GAMM</name>
<dbReference type="Proteomes" id="UP000004931">
    <property type="component" value="Unassembled WGS sequence"/>
</dbReference>
<protein>
    <submittedName>
        <fullName evidence="1">Uncharacterized protein</fullName>
    </submittedName>
</protein>
<proteinExistence type="predicted"/>
<reference evidence="1 2" key="1">
    <citation type="journal article" date="2010" name="J. Bacteriol.">
        <title>Genome sequence of the oligotrophic marine Gammaproteobacterium HTCC2143, isolated from the Oregon Coast.</title>
        <authorList>
            <person name="Oh H.M."/>
            <person name="Kang I."/>
            <person name="Ferriera S."/>
            <person name="Giovannoni S.J."/>
            <person name="Cho J.C."/>
        </authorList>
    </citation>
    <scope>NUCLEOTIDE SEQUENCE [LARGE SCALE GENOMIC DNA]</scope>
    <source>
        <strain evidence="1 2">HTCC2143</strain>
    </source>
</reference>
<dbReference type="EMBL" id="AAVT01000004">
    <property type="protein sequence ID" value="EAW31170.1"/>
    <property type="molecule type" value="Genomic_DNA"/>
</dbReference>
<gene>
    <name evidence="1" type="ORF">GP2143_03578</name>
</gene>
<evidence type="ECO:0000313" key="1">
    <source>
        <dbReference type="EMBL" id="EAW31170.1"/>
    </source>
</evidence>